<dbReference type="SUPFAM" id="SSF57016">
    <property type="entry name" value="Plant lectins/antimicrobial peptides"/>
    <property type="match status" value="6"/>
</dbReference>
<feature type="domain" description="Chitin-binding type-1" evidence="5">
    <location>
        <begin position="136"/>
        <end position="182"/>
    </location>
</feature>
<comment type="caution">
    <text evidence="3">Lacks conserved residue(s) required for the propagation of feature annotation.</text>
</comment>
<name>A0A6A5Z8D6_9PLEO</name>
<dbReference type="PROSITE" id="PS50941">
    <property type="entry name" value="CHIT_BIND_I_2"/>
    <property type="match status" value="5"/>
</dbReference>
<keyword evidence="1 3" id="KW-0147">Chitin-binding</keyword>
<dbReference type="Proteomes" id="UP000799770">
    <property type="component" value="Unassembled WGS sequence"/>
</dbReference>
<dbReference type="InterPro" id="IPR036861">
    <property type="entry name" value="Endochitinase-like_sf"/>
</dbReference>
<accession>A0A6A5Z8D6</accession>
<feature type="domain" description="Chitin-binding type-1" evidence="5">
    <location>
        <begin position="250"/>
        <end position="297"/>
    </location>
</feature>
<feature type="disulfide bond" evidence="3">
    <location>
        <begin position="269"/>
        <end position="283"/>
    </location>
</feature>
<gene>
    <name evidence="6" type="ORF">BDV96DRAFT_599264</name>
</gene>
<feature type="disulfide bond" evidence="3">
    <location>
        <begin position="51"/>
        <end position="65"/>
    </location>
</feature>
<reference evidence="6" key="1">
    <citation type="journal article" date="2020" name="Stud. Mycol.">
        <title>101 Dothideomycetes genomes: a test case for predicting lifestyles and emergence of pathogens.</title>
        <authorList>
            <person name="Haridas S."/>
            <person name="Albert R."/>
            <person name="Binder M."/>
            <person name="Bloem J."/>
            <person name="Labutti K."/>
            <person name="Salamov A."/>
            <person name="Andreopoulos B."/>
            <person name="Baker S."/>
            <person name="Barry K."/>
            <person name="Bills G."/>
            <person name="Bluhm B."/>
            <person name="Cannon C."/>
            <person name="Castanera R."/>
            <person name="Culley D."/>
            <person name="Daum C."/>
            <person name="Ezra D."/>
            <person name="Gonzalez J."/>
            <person name="Henrissat B."/>
            <person name="Kuo A."/>
            <person name="Liang C."/>
            <person name="Lipzen A."/>
            <person name="Lutzoni F."/>
            <person name="Magnuson J."/>
            <person name="Mondo S."/>
            <person name="Nolan M."/>
            <person name="Ohm R."/>
            <person name="Pangilinan J."/>
            <person name="Park H.-J."/>
            <person name="Ramirez L."/>
            <person name="Alfaro M."/>
            <person name="Sun H."/>
            <person name="Tritt A."/>
            <person name="Yoshinaga Y."/>
            <person name="Zwiers L.-H."/>
            <person name="Turgeon B."/>
            <person name="Goodwin S."/>
            <person name="Spatafora J."/>
            <person name="Crous P."/>
            <person name="Grigoriev I."/>
        </authorList>
    </citation>
    <scope>NUCLEOTIDE SEQUENCE</scope>
    <source>
        <strain evidence="6">CBS 627.86</strain>
    </source>
</reference>
<evidence type="ECO:0000313" key="7">
    <source>
        <dbReference type="Proteomes" id="UP000799770"/>
    </source>
</evidence>
<dbReference type="SMART" id="SM00270">
    <property type="entry name" value="ChtBD1"/>
    <property type="match status" value="6"/>
</dbReference>
<organism evidence="6 7">
    <name type="scientific">Lophiotrema nucula</name>
    <dbReference type="NCBI Taxonomy" id="690887"/>
    <lineage>
        <taxon>Eukaryota</taxon>
        <taxon>Fungi</taxon>
        <taxon>Dikarya</taxon>
        <taxon>Ascomycota</taxon>
        <taxon>Pezizomycotina</taxon>
        <taxon>Dothideomycetes</taxon>
        <taxon>Pleosporomycetidae</taxon>
        <taxon>Pleosporales</taxon>
        <taxon>Lophiotremataceae</taxon>
        <taxon>Lophiotrema</taxon>
    </lineage>
</organism>
<dbReference type="EMBL" id="ML977322">
    <property type="protein sequence ID" value="KAF2115690.1"/>
    <property type="molecule type" value="Genomic_DNA"/>
</dbReference>
<feature type="domain" description="Chitin-binding type-1" evidence="5">
    <location>
        <begin position="188"/>
        <end position="234"/>
    </location>
</feature>
<dbReference type="Gene3D" id="3.30.60.10">
    <property type="entry name" value="Endochitinase-like"/>
    <property type="match status" value="6"/>
</dbReference>
<dbReference type="OrthoDB" id="1193027at2759"/>
<evidence type="ECO:0000259" key="5">
    <source>
        <dbReference type="PROSITE" id="PS50941"/>
    </source>
</evidence>
<dbReference type="AlphaFoldDB" id="A0A6A5Z8D6"/>
<evidence type="ECO:0000256" key="3">
    <source>
        <dbReference type="PROSITE-ProRule" id="PRU00261"/>
    </source>
</evidence>
<evidence type="ECO:0000256" key="1">
    <source>
        <dbReference type="ARBA" id="ARBA00022669"/>
    </source>
</evidence>
<sequence>MDREIQAAPTLTTVPISATPAPTPTPGSISPDGSCGSKSGYICLGSAFGNCCSSSGFCGSSGAHCTAGCQASFGNCTAADLSPDGTCSGANKYKCKGSTFGDCCSSSGYCGSDSAHCGSGCQSVFGTCTDSSLSPDGTCGGSKGYKCLGSGFGDCCSASGYCGSTSAHCTSGCQSAFGTCGDTSLSPDGTCGGSKGYKCKGTSFGDCCSSSGYCGSGDAFCGVGCQSPFGNCAALTTSAATPKPSGLSPDGSCGGSKGYKCGGSGFGDCCSSGGYCGNTVNHCAQGCQKSFSTACLTSNVPTLNGDCGSSKSGYTCADGPFDGQCCSSDGFCGTSATHCTTGWAELSSFTTLGTQHHTSSLAYDGRQELYQTTVKNTLFLFLSSISRLNLETKLLGNLRLSGGGSYTTERLCREVILGFPSHD</sequence>
<feature type="domain" description="Chitin-binding type-1" evidence="5">
    <location>
        <begin position="84"/>
        <end position="130"/>
    </location>
</feature>
<feature type="disulfide bond" evidence="3">
    <location>
        <begin position="155"/>
        <end position="169"/>
    </location>
</feature>
<dbReference type="CDD" id="cd11618">
    <property type="entry name" value="ChtBD1_1"/>
    <property type="match status" value="1"/>
</dbReference>
<feature type="compositionally biased region" description="Low complexity" evidence="4">
    <location>
        <begin position="12"/>
        <end position="30"/>
    </location>
</feature>
<evidence type="ECO:0000256" key="4">
    <source>
        <dbReference type="SAM" id="MobiDB-lite"/>
    </source>
</evidence>
<evidence type="ECO:0000313" key="6">
    <source>
        <dbReference type="EMBL" id="KAF2115690.1"/>
    </source>
</evidence>
<keyword evidence="7" id="KW-1185">Reference proteome</keyword>
<feature type="disulfide bond" evidence="3">
    <location>
        <begin position="207"/>
        <end position="221"/>
    </location>
</feature>
<dbReference type="InterPro" id="IPR001002">
    <property type="entry name" value="Chitin-bd_1"/>
</dbReference>
<feature type="domain" description="Chitin-binding type-1" evidence="5">
    <location>
        <begin position="32"/>
        <end position="78"/>
    </location>
</feature>
<evidence type="ECO:0000256" key="2">
    <source>
        <dbReference type="ARBA" id="ARBA00023157"/>
    </source>
</evidence>
<feature type="disulfide bond" evidence="3">
    <location>
        <begin position="103"/>
        <end position="117"/>
    </location>
</feature>
<proteinExistence type="predicted"/>
<dbReference type="PANTHER" id="PTHR47849">
    <property type="entry name" value="CHITIN-BINDING LECTIN 1"/>
    <property type="match status" value="1"/>
</dbReference>
<dbReference type="GO" id="GO:0008061">
    <property type="term" value="F:chitin binding"/>
    <property type="evidence" value="ECO:0007669"/>
    <property type="project" value="UniProtKB-UniRule"/>
</dbReference>
<dbReference type="PANTHER" id="PTHR47849:SF8">
    <property type="entry name" value="LECTIN"/>
    <property type="match status" value="1"/>
</dbReference>
<keyword evidence="2 3" id="KW-1015">Disulfide bond</keyword>
<protein>
    <recommendedName>
        <fullName evidence="5">Chitin-binding type-1 domain-containing protein</fullName>
    </recommendedName>
</protein>
<feature type="region of interest" description="Disordered" evidence="4">
    <location>
        <begin position="1"/>
        <end position="30"/>
    </location>
</feature>